<dbReference type="EMBL" id="CP002786">
    <property type="protein sequence ID" value="AEF42736.1"/>
    <property type="molecule type" value="Genomic_DNA"/>
</dbReference>
<dbReference type="GO" id="GO:0006508">
    <property type="term" value="P:proteolysis"/>
    <property type="evidence" value="ECO:0007669"/>
    <property type="project" value="InterPro"/>
</dbReference>
<dbReference type="Proteomes" id="UP000009235">
    <property type="component" value="Chromosome"/>
</dbReference>
<evidence type="ECO:0000313" key="2">
    <source>
        <dbReference type="EMBL" id="AEF42736.1"/>
    </source>
</evidence>
<dbReference type="KEGG" id="asd:AS9A_4303"/>
<dbReference type="GO" id="GO:0005524">
    <property type="term" value="F:ATP binding"/>
    <property type="evidence" value="ECO:0007669"/>
    <property type="project" value="InterPro"/>
</dbReference>
<feature type="domain" description="Peptidase C39" evidence="1">
    <location>
        <begin position="2"/>
        <end position="107"/>
    </location>
</feature>
<dbReference type="STRING" id="443218.AS9A_4303"/>
<protein>
    <submittedName>
        <fullName evidence="2">ABC transporter-like protein protein</fullName>
    </submittedName>
</protein>
<dbReference type="GO" id="GO:0008233">
    <property type="term" value="F:peptidase activity"/>
    <property type="evidence" value="ECO:0007669"/>
    <property type="project" value="InterPro"/>
</dbReference>
<dbReference type="Pfam" id="PF03412">
    <property type="entry name" value="Peptidase_C39"/>
    <property type="match status" value="1"/>
</dbReference>
<accession>F6EL73</accession>
<evidence type="ECO:0000259" key="1">
    <source>
        <dbReference type="Pfam" id="PF03412"/>
    </source>
</evidence>
<name>F6EL73_HOYSD</name>
<organism evidence="2 3">
    <name type="scientific">Hoyosella subflava (strain DSM 45089 / JCM 17490 / NBRC 109087 / DQS3-9A1)</name>
    <name type="common">Amycolicicoccus subflavus</name>
    <dbReference type="NCBI Taxonomy" id="443218"/>
    <lineage>
        <taxon>Bacteria</taxon>
        <taxon>Bacillati</taxon>
        <taxon>Actinomycetota</taxon>
        <taxon>Actinomycetes</taxon>
        <taxon>Mycobacteriales</taxon>
        <taxon>Hoyosellaceae</taxon>
        <taxon>Hoyosella</taxon>
    </lineage>
</organism>
<dbReference type="GO" id="GO:0016020">
    <property type="term" value="C:membrane"/>
    <property type="evidence" value="ECO:0007669"/>
    <property type="project" value="InterPro"/>
</dbReference>
<reference evidence="2 3" key="1">
    <citation type="journal article" date="2011" name="J. Bacteriol.">
        <title>Complete genome sequence of Amycolicicoccus subflavus DQS3-9A1T, an actinomycete isolated from crude oil-polluted soil.</title>
        <authorList>
            <person name="Cai M."/>
            <person name="Chen W.M."/>
            <person name="Nie Y."/>
            <person name="Chi C.Q."/>
            <person name="Wang Y.N."/>
            <person name="Tang Y.Q."/>
            <person name="Li G.Y."/>
            <person name="Wu X.L."/>
        </authorList>
    </citation>
    <scope>NUCLEOTIDE SEQUENCE [LARGE SCALE GENOMIC DNA]</scope>
    <source>
        <strain evidence="3">DSM 45089 / DQS3-9A1</strain>
    </source>
</reference>
<dbReference type="Gene3D" id="3.90.70.10">
    <property type="entry name" value="Cysteine proteinases"/>
    <property type="match status" value="1"/>
</dbReference>
<dbReference type="InterPro" id="IPR005074">
    <property type="entry name" value="Peptidase_C39"/>
</dbReference>
<keyword evidence="3" id="KW-1185">Reference proteome</keyword>
<gene>
    <name evidence="2" type="ordered locus">AS9A_4303</name>
</gene>
<sequence length="109" mass="12156">MLQMEEAECGAASLTMILNYHGSPARLQEVREACAVSRNGVDALRIVSAARSYGMEAKGYRKEFADLHELQLPLIAFWNQNHFVVVEHLGRRSVRINDPASGRRTVSAD</sequence>
<dbReference type="AlphaFoldDB" id="F6EL73"/>
<proteinExistence type="predicted"/>
<evidence type="ECO:0000313" key="3">
    <source>
        <dbReference type="Proteomes" id="UP000009235"/>
    </source>
</evidence>
<dbReference type="eggNOG" id="COG3271">
    <property type="taxonomic scope" value="Bacteria"/>
</dbReference>
<dbReference type="HOGENOM" id="CLU_2178294_0_0_11"/>